<organism evidence="2">
    <name type="scientific">marine metagenome</name>
    <dbReference type="NCBI Taxonomy" id="408172"/>
    <lineage>
        <taxon>unclassified sequences</taxon>
        <taxon>metagenomes</taxon>
        <taxon>ecological metagenomes</taxon>
    </lineage>
</organism>
<dbReference type="InterPro" id="IPR000873">
    <property type="entry name" value="AMP-dep_synth/lig_dom"/>
</dbReference>
<feature type="domain" description="AMP-dependent synthetase/ligase" evidence="1">
    <location>
        <begin position="14"/>
        <end position="209"/>
    </location>
</feature>
<dbReference type="GO" id="GO:0016405">
    <property type="term" value="F:CoA-ligase activity"/>
    <property type="evidence" value="ECO:0007669"/>
    <property type="project" value="TreeGrafter"/>
</dbReference>
<gene>
    <name evidence="2" type="ORF">METZ01_LOCUS207735</name>
</gene>
<proteinExistence type="predicted"/>
<dbReference type="PANTHER" id="PTHR24096">
    <property type="entry name" value="LONG-CHAIN-FATTY-ACID--COA LIGASE"/>
    <property type="match status" value="1"/>
</dbReference>
<sequence length="238" mass="26883">VLPIEVILNEGCEIFSSGTTGPSKTIFRTPENIKSCNEIAIESQKLTKKSRVYTVCKMEHAAGLLAQTVPALSIGADVDIEKFNAYKFTRNINNYTHTLLTPIHCEILSKTKEFNKLDLSGLWITCGSSPVKWSHIEMFVSKGATFMANWGMSEIGPCAINMTFGDLDRVKEHKIKSRQKSVLGDTFYVNYKIVGEELYVKGDICVYDDWFATGDLVEKNSYKYGSKYHSIVYFNKRK</sequence>
<feature type="non-terminal residue" evidence="2">
    <location>
        <position position="1"/>
    </location>
</feature>
<evidence type="ECO:0000259" key="1">
    <source>
        <dbReference type="Pfam" id="PF00501"/>
    </source>
</evidence>
<dbReference type="EMBL" id="UINC01046621">
    <property type="protein sequence ID" value="SVB54881.1"/>
    <property type="molecule type" value="Genomic_DNA"/>
</dbReference>
<reference evidence="2" key="1">
    <citation type="submission" date="2018-05" db="EMBL/GenBank/DDBJ databases">
        <authorList>
            <person name="Lanie J.A."/>
            <person name="Ng W.-L."/>
            <person name="Kazmierczak K.M."/>
            <person name="Andrzejewski T.M."/>
            <person name="Davidsen T.M."/>
            <person name="Wayne K.J."/>
            <person name="Tettelin H."/>
            <person name="Glass J.I."/>
            <person name="Rusch D."/>
            <person name="Podicherti R."/>
            <person name="Tsui H.-C.T."/>
            <person name="Winkler M.E."/>
        </authorList>
    </citation>
    <scope>NUCLEOTIDE SEQUENCE</scope>
</reference>
<dbReference type="AlphaFoldDB" id="A0A382EY91"/>
<dbReference type="SUPFAM" id="SSF56801">
    <property type="entry name" value="Acetyl-CoA synthetase-like"/>
    <property type="match status" value="1"/>
</dbReference>
<dbReference type="Pfam" id="PF00501">
    <property type="entry name" value="AMP-binding"/>
    <property type="match status" value="1"/>
</dbReference>
<dbReference type="Gene3D" id="3.40.50.12780">
    <property type="entry name" value="N-terminal domain of ligase-like"/>
    <property type="match status" value="1"/>
</dbReference>
<dbReference type="InterPro" id="IPR042099">
    <property type="entry name" value="ANL_N_sf"/>
</dbReference>
<name>A0A382EY91_9ZZZZ</name>
<accession>A0A382EY91</accession>
<evidence type="ECO:0000313" key="2">
    <source>
        <dbReference type="EMBL" id="SVB54881.1"/>
    </source>
</evidence>
<protein>
    <recommendedName>
        <fullName evidence="1">AMP-dependent synthetase/ligase domain-containing protein</fullName>
    </recommendedName>
</protein>